<dbReference type="AlphaFoldDB" id="A0A934SPR3"/>
<keyword evidence="6 8" id="KW-0998">Cell outer membrane</keyword>
<dbReference type="Gene3D" id="3.30.300.30">
    <property type="match status" value="1"/>
</dbReference>
<evidence type="ECO:0000256" key="8">
    <source>
        <dbReference type="RuleBase" id="RU364102"/>
    </source>
</evidence>
<feature type="transmembrane region" description="Helical" evidence="8">
    <location>
        <begin position="204"/>
        <end position="224"/>
    </location>
</feature>
<reference evidence="10" key="1">
    <citation type="submission" date="2021-01" db="EMBL/GenBank/DDBJ databases">
        <title>Genome sequence of strain Noviherbaspirillum sp. DKR-6.</title>
        <authorList>
            <person name="Chaudhary D.K."/>
        </authorList>
    </citation>
    <scope>NUCLEOTIDE SEQUENCE</scope>
    <source>
        <strain evidence="10">DKR-6</strain>
    </source>
</reference>
<dbReference type="InterPro" id="IPR003282">
    <property type="entry name" value="T3SS_SctJ"/>
</dbReference>
<keyword evidence="5 8" id="KW-0564">Palmitate</keyword>
<dbReference type="Gene3D" id="3.30.70.1530">
    <property type="entry name" value="Hypothetical protein rpa1041"/>
    <property type="match status" value="1"/>
</dbReference>
<evidence type="ECO:0000256" key="3">
    <source>
        <dbReference type="ARBA" id="ARBA00022729"/>
    </source>
</evidence>
<gene>
    <name evidence="10" type="primary">sctJ</name>
    <name evidence="10" type="ORF">JJB74_01200</name>
</gene>
<protein>
    <recommendedName>
        <fullName evidence="8">Lipoprotein</fullName>
    </recommendedName>
</protein>
<evidence type="ECO:0000256" key="7">
    <source>
        <dbReference type="ARBA" id="ARBA00023288"/>
    </source>
</evidence>
<evidence type="ECO:0000256" key="2">
    <source>
        <dbReference type="ARBA" id="ARBA00009509"/>
    </source>
</evidence>
<dbReference type="PANTHER" id="PTHR30046">
    <property type="entry name" value="FLAGELLAR M-RING PROTEIN"/>
    <property type="match status" value="1"/>
</dbReference>
<feature type="domain" description="Flagellar M-ring N-terminal" evidence="9">
    <location>
        <begin position="2"/>
        <end position="166"/>
    </location>
</feature>
<keyword evidence="8" id="KW-1133">Transmembrane helix</keyword>
<evidence type="ECO:0000259" key="9">
    <source>
        <dbReference type="Pfam" id="PF01514"/>
    </source>
</evidence>
<dbReference type="InterPro" id="IPR043427">
    <property type="entry name" value="YscJ/FliF"/>
</dbReference>
<dbReference type="GO" id="GO:0009306">
    <property type="term" value="P:protein secretion"/>
    <property type="evidence" value="ECO:0007669"/>
    <property type="project" value="InterPro"/>
</dbReference>
<proteinExistence type="inferred from homology"/>
<organism evidence="10 11">
    <name type="scientific">Noviherbaspirillum pedocola</name>
    <dbReference type="NCBI Taxonomy" id="2801341"/>
    <lineage>
        <taxon>Bacteria</taxon>
        <taxon>Pseudomonadati</taxon>
        <taxon>Pseudomonadota</taxon>
        <taxon>Betaproteobacteria</taxon>
        <taxon>Burkholderiales</taxon>
        <taxon>Oxalobacteraceae</taxon>
        <taxon>Noviherbaspirillum</taxon>
    </lineage>
</organism>
<comment type="subcellular location">
    <subcellularLocation>
        <location evidence="1">Cell outer membrane</location>
        <topology evidence="1">Lipid-anchor</topology>
    </subcellularLocation>
</comment>
<name>A0A934SPR3_9BURK</name>
<evidence type="ECO:0000313" key="11">
    <source>
        <dbReference type="Proteomes" id="UP000622890"/>
    </source>
</evidence>
<comment type="caution">
    <text evidence="10">The sequence shown here is derived from an EMBL/GenBank/DDBJ whole genome shotgun (WGS) entry which is preliminary data.</text>
</comment>
<sequence>MELLTDITEDEANDVVGVLVDAGIDARKAPGKEGMVSVNIDQAQISKAISLLHFEGLPRERFAKMGEVFRKEGLISSPLEERARYLWALSQELSSTISQIDGVLKARVHVVLPERSTGSDPAMPSSAAVFIKHRRQLALDEIIPQIKRLVSNSIPGLTAEKVSVVMVPATPIKRNAELGHASGTAATVWGIELSSASAASLRGLLTGMLVLLLSAIGVVGLLAWKLWGSGMKLNWPLLPSRKRRHTSGEG</sequence>
<keyword evidence="11" id="KW-1185">Reference proteome</keyword>
<evidence type="ECO:0000256" key="1">
    <source>
        <dbReference type="ARBA" id="ARBA00004459"/>
    </source>
</evidence>
<dbReference type="InterPro" id="IPR006182">
    <property type="entry name" value="FliF_N_dom"/>
</dbReference>
<dbReference type="NCBIfam" id="TIGR02544">
    <property type="entry name" value="III_secr_YscJ"/>
    <property type="match status" value="1"/>
</dbReference>
<evidence type="ECO:0000256" key="6">
    <source>
        <dbReference type="ARBA" id="ARBA00023237"/>
    </source>
</evidence>
<dbReference type="GO" id="GO:0009279">
    <property type="term" value="C:cell outer membrane"/>
    <property type="evidence" value="ECO:0007669"/>
    <property type="project" value="UniProtKB-SubCell"/>
</dbReference>
<comment type="similarity">
    <text evidence="2 8">Belongs to the YscJ lipoprotein family.</text>
</comment>
<keyword evidence="3 8" id="KW-0732">Signal</keyword>
<dbReference type="EMBL" id="JAEPBG010000001">
    <property type="protein sequence ID" value="MBK4733235.1"/>
    <property type="molecule type" value="Genomic_DNA"/>
</dbReference>
<accession>A0A934SPR3</accession>
<keyword evidence="7 8" id="KW-0449">Lipoprotein</keyword>
<keyword evidence="8" id="KW-0812">Transmembrane</keyword>
<dbReference type="PANTHER" id="PTHR30046:SF2">
    <property type="entry name" value="YOP PROTEINS TRANSLOCATION LIPOPROTEIN J"/>
    <property type="match status" value="1"/>
</dbReference>
<evidence type="ECO:0000256" key="5">
    <source>
        <dbReference type="ARBA" id="ARBA00023139"/>
    </source>
</evidence>
<keyword evidence="4 8" id="KW-0472">Membrane</keyword>
<dbReference type="Proteomes" id="UP000622890">
    <property type="component" value="Unassembled WGS sequence"/>
</dbReference>
<dbReference type="PRINTS" id="PR01338">
    <property type="entry name" value="TYPE3OMKPROT"/>
</dbReference>
<evidence type="ECO:0000256" key="4">
    <source>
        <dbReference type="ARBA" id="ARBA00023136"/>
    </source>
</evidence>
<dbReference type="InterPro" id="IPR045851">
    <property type="entry name" value="AMP-bd_C_sf"/>
</dbReference>
<evidence type="ECO:0000313" key="10">
    <source>
        <dbReference type="EMBL" id="MBK4733235.1"/>
    </source>
</evidence>
<dbReference type="Pfam" id="PF01514">
    <property type="entry name" value="YscJ_FliF"/>
    <property type="match status" value="1"/>
</dbReference>